<dbReference type="EMBL" id="CAWUPB010000903">
    <property type="protein sequence ID" value="CAK7328662.1"/>
    <property type="molecule type" value="Genomic_DNA"/>
</dbReference>
<comment type="caution">
    <text evidence="2">The sequence shown here is derived from an EMBL/GenBank/DDBJ whole genome shotgun (WGS) entry which is preliminary data.</text>
</comment>
<proteinExistence type="predicted"/>
<protein>
    <submittedName>
        <fullName evidence="2">Uncharacterized protein</fullName>
    </submittedName>
</protein>
<feature type="region of interest" description="Disordered" evidence="1">
    <location>
        <begin position="84"/>
        <end position="115"/>
    </location>
</feature>
<evidence type="ECO:0000313" key="3">
    <source>
        <dbReference type="Proteomes" id="UP001314170"/>
    </source>
</evidence>
<keyword evidence="3" id="KW-1185">Reference proteome</keyword>
<evidence type="ECO:0000313" key="2">
    <source>
        <dbReference type="EMBL" id="CAK7328662.1"/>
    </source>
</evidence>
<dbReference type="AlphaFoldDB" id="A0AAV1R3R6"/>
<accession>A0AAV1R3R6</accession>
<dbReference type="Proteomes" id="UP001314170">
    <property type="component" value="Unassembled WGS sequence"/>
</dbReference>
<sequence length="115" mass="13859">MKAEQEKFGLTLARSVRGDRDSDGKGEWRESSRKYSKQRLKIRRFFCEIPEEYSRFNKWLLPRYFYQGFDLCEYSDLFNQQCSRSSVPSTRQRPPLSFEQRTPNLKYGFSSMRKS</sequence>
<organism evidence="2 3">
    <name type="scientific">Dovyalis caffra</name>
    <dbReference type="NCBI Taxonomy" id="77055"/>
    <lineage>
        <taxon>Eukaryota</taxon>
        <taxon>Viridiplantae</taxon>
        <taxon>Streptophyta</taxon>
        <taxon>Embryophyta</taxon>
        <taxon>Tracheophyta</taxon>
        <taxon>Spermatophyta</taxon>
        <taxon>Magnoliopsida</taxon>
        <taxon>eudicotyledons</taxon>
        <taxon>Gunneridae</taxon>
        <taxon>Pentapetalae</taxon>
        <taxon>rosids</taxon>
        <taxon>fabids</taxon>
        <taxon>Malpighiales</taxon>
        <taxon>Salicaceae</taxon>
        <taxon>Flacourtieae</taxon>
        <taxon>Dovyalis</taxon>
    </lineage>
</organism>
<name>A0AAV1R3R6_9ROSI</name>
<reference evidence="2 3" key="1">
    <citation type="submission" date="2024-01" db="EMBL/GenBank/DDBJ databases">
        <authorList>
            <person name="Waweru B."/>
        </authorList>
    </citation>
    <scope>NUCLEOTIDE SEQUENCE [LARGE SCALE GENOMIC DNA]</scope>
</reference>
<feature type="compositionally biased region" description="Basic and acidic residues" evidence="1">
    <location>
        <begin position="16"/>
        <end position="33"/>
    </location>
</feature>
<evidence type="ECO:0000256" key="1">
    <source>
        <dbReference type="SAM" id="MobiDB-lite"/>
    </source>
</evidence>
<feature type="region of interest" description="Disordered" evidence="1">
    <location>
        <begin position="1"/>
        <end position="34"/>
    </location>
</feature>
<gene>
    <name evidence="2" type="ORF">DCAF_LOCUS6390</name>
</gene>